<feature type="compositionally biased region" description="Basic and acidic residues" evidence="1">
    <location>
        <begin position="46"/>
        <end position="55"/>
    </location>
</feature>
<dbReference type="OrthoDB" id="548081at2759"/>
<organism evidence="3 4">
    <name type="scientific">Volvox reticuliferus</name>
    <dbReference type="NCBI Taxonomy" id="1737510"/>
    <lineage>
        <taxon>Eukaryota</taxon>
        <taxon>Viridiplantae</taxon>
        <taxon>Chlorophyta</taxon>
        <taxon>core chlorophytes</taxon>
        <taxon>Chlorophyceae</taxon>
        <taxon>CS clade</taxon>
        <taxon>Chlamydomonadales</taxon>
        <taxon>Volvocaceae</taxon>
        <taxon>Volvox</taxon>
    </lineage>
</organism>
<reference evidence="3" key="1">
    <citation type="journal article" date="2021" name="Proc. Natl. Acad. Sci. U.S.A.">
        <title>Three genomes in the algal genus Volvox reveal the fate of a haploid sex-determining region after a transition to homothallism.</title>
        <authorList>
            <person name="Yamamoto K."/>
            <person name="Hamaji T."/>
            <person name="Kawai-Toyooka H."/>
            <person name="Matsuzaki R."/>
            <person name="Takahashi F."/>
            <person name="Nishimura Y."/>
            <person name="Kawachi M."/>
            <person name="Noguchi H."/>
            <person name="Minakuchi Y."/>
            <person name="Umen J.G."/>
            <person name="Toyoda A."/>
            <person name="Nozaki H."/>
        </authorList>
    </citation>
    <scope>NUCLEOTIDE SEQUENCE</scope>
    <source>
        <strain evidence="3">NIES-3785</strain>
        <strain evidence="2">NIES-3786</strain>
    </source>
</reference>
<dbReference type="EMBL" id="BNCQ01000006">
    <property type="protein sequence ID" value="GIL99195.1"/>
    <property type="molecule type" value="Genomic_DNA"/>
</dbReference>
<dbReference type="EMBL" id="BNCP01000004">
    <property type="protein sequence ID" value="GIL72715.1"/>
    <property type="molecule type" value="Genomic_DNA"/>
</dbReference>
<dbReference type="GO" id="GO:0000963">
    <property type="term" value="P:mitochondrial RNA processing"/>
    <property type="evidence" value="ECO:0007669"/>
    <property type="project" value="TreeGrafter"/>
</dbReference>
<feature type="compositionally biased region" description="Gly residues" evidence="1">
    <location>
        <begin position="67"/>
        <end position="76"/>
    </location>
</feature>
<proteinExistence type="predicted"/>
<accession>A0A8J4DAY2</accession>
<dbReference type="AlphaFoldDB" id="A0A8J4DAY2"/>
<dbReference type="Proteomes" id="UP000722791">
    <property type="component" value="Unassembled WGS sequence"/>
</dbReference>
<comment type="caution">
    <text evidence="3">The sequence shown here is derived from an EMBL/GenBank/DDBJ whole genome shotgun (WGS) entry which is preliminary data.</text>
</comment>
<sequence length="1078" mass="116003">MDAERWTSRWEPSGTGNTRPTGRGTERGPANNRSSSSSWQTSYADTEERWTKRDSNSSWDGRTYGRPSGGRDGGNCGNQWDESRHQHARYQRQPWRHQGGSTGPGTNWVGRAKQDGVYDLETDLMGDAFGGLDPGASEAGGPTSGADGGHEIDPWSAGYIPNNEIGARPPTCCTRLTLAQLEEAVSGGDARDWSLERLAEAATAMCQLRSMSSQGQECYSDICPFSQREEAVMDAIATAATYSARHEAQLGTTAAAATQIGWAVAQLLWACARGQYWSGPPTPRPGTWAASAASTATAAAAAVATVSLYGTRPASNGNDLGPGSWPSPAELRSHGAAEPLAGTAAAAPEGRKAADFAGKANHPEESGGRSGSGHENGEGSPAESAKDGAESATIRHGRPLAIELLHWLTADGCRLVKHLDMRSLSLVWWALAKAAAGARSRYSGAHLQPPATAAADVLAVISPALVAALDARAIEELRQKNNAKLCALLYSCACVNKSSDQLLQALGNELAARLEKAIVLAEVRIDGTQRLRFSAREMSCIAYSCGLLGLRHEQLMAALSEYAALSSHTNWSASAISVFMYGIANVGHRDQRLMAWADIAISAKPAVEFNLRNISFLLYNFHRLRWWPQRAAEHLLSATRLHAPTTIPLISISTILMCMGSGRARDERSLAHLCQALAQRPQSQLSCKDICICLTALQRLHGEDVLASQQPEVLAALAHLVDAIIFRGFSRSTPACRAVPVFNHQEVSNAMFALGKLKYYSPAVLDALRDHAARGGLEGASAWDCTAILVGLAQLNYGGSEDGDRGFCGARPIQPGAHGVRGRGQGVAGSGDAVNVDLVHVLADTVVHRARTAKSQDLANTLWALTVLEGSLGRYRSIVTTLLDEVNRRGPASKNPDGFNVDEQRQLWQVHRELAALPQPHPALREDLVRLGKLGMSEADHTYSRVQASFQSLLNAMYSSGRYPRLKDLLFEQELVPGGEQLMRIDVQAIIERPCPGGGVEQHRVAVEFDGPFHFMVNEPYTTRIDGRTALRNRILTRHLGQGNLVCVSMAEWVAASREPPVNGLPGRWRLMASKMGL</sequence>
<feature type="compositionally biased region" description="Low complexity" evidence="1">
    <location>
        <begin position="12"/>
        <end position="38"/>
    </location>
</feature>
<dbReference type="InterPro" id="IPR050870">
    <property type="entry name" value="FAST_kinase"/>
</dbReference>
<evidence type="ECO:0000313" key="3">
    <source>
        <dbReference type="EMBL" id="GIL99195.1"/>
    </source>
</evidence>
<dbReference type="PANTHER" id="PTHR21228">
    <property type="entry name" value="FAST LEU-RICH DOMAIN-CONTAINING"/>
    <property type="match status" value="1"/>
</dbReference>
<gene>
    <name evidence="2" type="ORF">Vretifemale_3017</name>
    <name evidence="3" type="ORF">Vretimale_4417</name>
</gene>
<dbReference type="Proteomes" id="UP000747110">
    <property type="component" value="Unassembled WGS sequence"/>
</dbReference>
<evidence type="ECO:0000313" key="5">
    <source>
        <dbReference type="Proteomes" id="UP000747110"/>
    </source>
</evidence>
<protein>
    <recommendedName>
        <fullName evidence="6">RAP domain-containing protein</fullName>
    </recommendedName>
</protein>
<dbReference type="GO" id="GO:0044528">
    <property type="term" value="P:regulation of mitochondrial mRNA stability"/>
    <property type="evidence" value="ECO:0007669"/>
    <property type="project" value="TreeGrafter"/>
</dbReference>
<feature type="region of interest" description="Disordered" evidence="1">
    <location>
        <begin position="1"/>
        <end position="111"/>
    </location>
</feature>
<dbReference type="GO" id="GO:0003723">
    <property type="term" value="F:RNA binding"/>
    <property type="evidence" value="ECO:0007669"/>
    <property type="project" value="TreeGrafter"/>
</dbReference>
<keyword evidence="5" id="KW-1185">Reference proteome</keyword>
<evidence type="ECO:0000256" key="1">
    <source>
        <dbReference type="SAM" id="MobiDB-lite"/>
    </source>
</evidence>
<dbReference type="PANTHER" id="PTHR21228:SF40">
    <property type="entry name" value="LD45607P"/>
    <property type="match status" value="1"/>
</dbReference>
<feature type="region of interest" description="Disordered" evidence="1">
    <location>
        <begin position="314"/>
        <end position="333"/>
    </location>
</feature>
<feature type="region of interest" description="Disordered" evidence="1">
    <location>
        <begin position="343"/>
        <end position="392"/>
    </location>
</feature>
<name>A0A8J4DAY2_9CHLO</name>
<dbReference type="GO" id="GO:0035770">
    <property type="term" value="C:ribonucleoprotein granule"/>
    <property type="evidence" value="ECO:0007669"/>
    <property type="project" value="TreeGrafter"/>
</dbReference>
<evidence type="ECO:0000313" key="4">
    <source>
        <dbReference type="Proteomes" id="UP000722791"/>
    </source>
</evidence>
<evidence type="ECO:0008006" key="6">
    <source>
        <dbReference type="Google" id="ProtNLM"/>
    </source>
</evidence>
<dbReference type="GO" id="GO:0005759">
    <property type="term" value="C:mitochondrial matrix"/>
    <property type="evidence" value="ECO:0007669"/>
    <property type="project" value="TreeGrafter"/>
</dbReference>
<evidence type="ECO:0000313" key="2">
    <source>
        <dbReference type="EMBL" id="GIL72715.1"/>
    </source>
</evidence>